<protein>
    <submittedName>
        <fullName evidence="2">Uncharacterized protein</fullName>
    </submittedName>
</protein>
<dbReference type="EMBL" id="JACXAD010000001">
    <property type="protein sequence ID" value="MBD2766395.1"/>
    <property type="molecule type" value="Genomic_DNA"/>
</dbReference>
<comment type="caution">
    <text evidence="2">The sequence shown here is derived from an EMBL/GenBank/DDBJ whole genome shotgun (WGS) entry which is preliminary data.</text>
</comment>
<dbReference type="Proteomes" id="UP000612233">
    <property type="component" value="Unassembled WGS sequence"/>
</dbReference>
<feature type="transmembrane region" description="Helical" evidence="1">
    <location>
        <begin position="47"/>
        <end position="64"/>
    </location>
</feature>
<evidence type="ECO:0000313" key="3">
    <source>
        <dbReference type="Proteomes" id="UP000612233"/>
    </source>
</evidence>
<name>A0A927B9U8_9BACT</name>
<keyword evidence="3" id="KW-1185">Reference proteome</keyword>
<dbReference type="RefSeq" id="WP_191003222.1">
    <property type="nucleotide sequence ID" value="NZ_JACXAD010000001.1"/>
</dbReference>
<accession>A0A927B9U8</accession>
<keyword evidence="1" id="KW-1133">Transmembrane helix</keyword>
<reference evidence="2" key="1">
    <citation type="submission" date="2020-09" db="EMBL/GenBank/DDBJ databases">
        <authorList>
            <person name="Kim M.K."/>
        </authorList>
    </citation>
    <scope>NUCLEOTIDE SEQUENCE</scope>
    <source>
        <strain evidence="2">BT664</strain>
    </source>
</reference>
<dbReference type="AlphaFoldDB" id="A0A927B9U8"/>
<proteinExistence type="predicted"/>
<keyword evidence="1" id="KW-0812">Transmembrane</keyword>
<sequence length="209" mass="23977">MQLEDLRQGWLNPPEPPAPISSAQLEKLLVDRPGLVSKMRRNARWEMTLTVLILMVGIPVRWPILTNSLYKLYIVACLLPVMAGLCFYFYYRLLTVLNRMLLVEGNVRGHLQQLAAGLRALLRFYYRLSLATFPVTMVLNLGYVVAQELARSAPLRWERILSKAGILLGVGILVQVLLVYGMRWYIQRLYGQHLDRLEANLAELEEPVD</sequence>
<evidence type="ECO:0000256" key="1">
    <source>
        <dbReference type="SAM" id="Phobius"/>
    </source>
</evidence>
<feature type="transmembrane region" description="Helical" evidence="1">
    <location>
        <begin position="70"/>
        <end position="91"/>
    </location>
</feature>
<evidence type="ECO:0000313" key="2">
    <source>
        <dbReference type="EMBL" id="MBD2766395.1"/>
    </source>
</evidence>
<feature type="transmembrane region" description="Helical" evidence="1">
    <location>
        <begin position="166"/>
        <end position="186"/>
    </location>
</feature>
<feature type="transmembrane region" description="Helical" evidence="1">
    <location>
        <begin position="124"/>
        <end position="146"/>
    </location>
</feature>
<organism evidence="2 3">
    <name type="scientific">Hymenobacter montanus</name>
    <dbReference type="NCBI Taxonomy" id="2771359"/>
    <lineage>
        <taxon>Bacteria</taxon>
        <taxon>Pseudomonadati</taxon>
        <taxon>Bacteroidota</taxon>
        <taxon>Cytophagia</taxon>
        <taxon>Cytophagales</taxon>
        <taxon>Hymenobacteraceae</taxon>
        <taxon>Hymenobacter</taxon>
    </lineage>
</organism>
<gene>
    <name evidence="2" type="ORF">IC235_00645</name>
</gene>
<keyword evidence="1" id="KW-0472">Membrane</keyword>